<evidence type="ECO:0000313" key="4">
    <source>
        <dbReference type="Proteomes" id="UP000008810"/>
    </source>
</evidence>
<dbReference type="PANTHER" id="PTHR31351:SF39">
    <property type="entry name" value="EXPRESSED PROTEIN"/>
    <property type="match status" value="1"/>
</dbReference>
<dbReference type="Pfam" id="PF05703">
    <property type="entry name" value="Auxin_canalis"/>
    <property type="match status" value="1"/>
</dbReference>
<dbReference type="AlphaFoldDB" id="A0A2K2D0S7"/>
<reference evidence="2 3" key="1">
    <citation type="journal article" date="2010" name="Nature">
        <title>Genome sequencing and analysis of the model grass Brachypodium distachyon.</title>
        <authorList>
            <consortium name="International Brachypodium Initiative"/>
        </authorList>
    </citation>
    <scope>NUCLEOTIDE SEQUENCE [LARGE SCALE GENOMIC DNA]</scope>
    <source>
        <strain evidence="2 3">Bd21</strain>
    </source>
</reference>
<dbReference type="InterPro" id="IPR008546">
    <property type="entry name" value="VAN3-bd-like_auxin_canal"/>
</dbReference>
<sequence>MEGLDSLTSLFLPPCSVRSAVGASSPGDLTPLTAAAATALRGAAAMKQRVQREARSSASVLPYEKGYSWSPDVWCKEGELLKRTRKGTDYRSGVLKYSEHSVMVMDHKSKSFF</sequence>
<gene>
    <name evidence="2" type="ORF">BRADI_3g33306v3</name>
</gene>
<reference evidence="3" key="3">
    <citation type="submission" date="2018-08" db="UniProtKB">
        <authorList>
            <consortium name="EnsemblPlants"/>
        </authorList>
    </citation>
    <scope>IDENTIFICATION</scope>
    <source>
        <strain evidence="3">cv. Bd21</strain>
    </source>
</reference>
<organism evidence="2">
    <name type="scientific">Brachypodium distachyon</name>
    <name type="common">Purple false brome</name>
    <name type="synonym">Trachynia distachya</name>
    <dbReference type="NCBI Taxonomy" id="15368"/>
    <lineage>
        <taxon>Eukaryota</taxon>
        <taxon>Viridiplantae</taxon>
        <taxon>Streptophyta</taxon>
        <taxon>Embryophyta</taxon>
        <taxon>Tracheophyta</taxon>
        <taxon>Spermatophyta</taxon>
        <taxon>Magnoliopsida</taxon>
        <taxon>Liliopsida</taxon>
        <taxon>Poales</taxon>
        <taxon>Poaceae</taxon>
        <taxon>BOP clade</taxon>
        <taxon>Pooideae</taxon>
        <taxon>Stipodae</taxon>
        <taxon>Brachypodieae</taxon>
        <taxon>Brachypodium</taxon>
    </lineage>
</organism>
<dbReference type="Gramene" id="PNT67882">
    <property type="protein sequence ID" value="PNT67882"/>
    <property type="gene ID" value="BRADI_3g33306v3"/>
</dbReference>
<dbReference type="Proteomes" id="UP000008810">
    <property type="component" value="Chromosome 3"/>
</dbReference>
<dbReference type="STRING" id="15368.A0A2K2D0S7"/>
<keyword evidence="4" id="KW-1185">Reference proteome</keyword>
<evidence type="ECO:0000313" key="2">
    <source>
        <dbReference type="EMBL" id="PNT67882.1"/>
    </source>
</evidence>
<dbReference type="OrthoDB" id="1897931at2759"/>
<reference evidence="2" key="2">
    <citation type="submission" date="2017-06" db="EMBL/GenBank/DDBJ databases">
        <title>WGS assembly of Brachypodium distachyon.</title>
        <authorList>
            <consortium name="The International Brachypodium Initiative"/>
            <person name="Lucas S."/>
            <person name="Harmon-Smith M."/>
            <person name="Lail K."/>
            <person name="Tice H."/>
            <person name="Grimwood J."/>
            <person name="Bruce D."/>
            <person name="Barry K."/>
            <person name="Shu S."/>
            <person name="Lindquist E."/>
            <person name="Wang M."/>
            <person name="Pitluck S."/>
            <person name="Vogel J.P."/>
            <person name="Garvin D.F."/>
            <person name="Mockler T.C."/>
            <person name="Schmutz J."/>
            <person name="Rokhsar D."/>
            <person name="Bevan M.W."/>
        </authorList>
    </citation>
    <scope>NUCLEOTIDE SEQUENCE</scope>
    <source>
        <strain evidence="2">Bd21</strain>
    </source>
</reference>
<feature type="domain" description="VAN3-binding protein-like auxin canalisation" evidence="1">
    <location>
        <begin position="17"/>
        <end position="66"/>
    </location>
</feature>
<dbReference type="PANTHER" id="PTHR31351">
    <property type="entry name" value="EXPRESSED PROTEIN"/>
    <property type="match status" value="1"/>
</dbReference>
<dbReference type="InterPro" id="IPR040269">
    <property type="entry name" value="VAB"/>
</dbReference>
<proteinExistence type="predicted"/>
<evidence type="ECO:0000313" key="3">
    <source>
        <dbReference type="EnsemblPlants" id="PNT67882"/>
    </source>
</evidence>
<accession>A0A2K2D0S7</accession>
<dbReference type="InParanoid" id="A0A2K2D0S7"/>
<protein>
    <recommendedName>
        <fullName evidence="1">VAN3-binding protein-like auxin canalisation domain-containing protein</fullName>
    </recommendedName>
</protein>
<dbReference type="EnsemblPlants" id="PNT67882">
    <property type="protein sequence ID" value="PNT67882"/>
    <property type="gene ID" value="BRADI_3g33306v3"/>
</dbReference>
<evidence type="ECO:0000259" key="1">
    <source>
        <dbReference type="Pfam" id="PF05703"/>
    </source>
</evidence>
<name>A0A2K2D0S7_BRADI</name>
<dbReference type="EMBL" id="CM000882">
    <property type="protein sequence ID" value="PNT67882.1"/>
    <property type="molecule type" value="Genomic_DNA"/>
</dbReference>